<reference evidence="3" key="2">
    <citation type="submission" date="2015-01" db="EMBL/GenBank/DDBJ databases">
        <title>Evolutionary Origins and Diversification of the Mycorrhizal Mutualists.</title>
        <authorList>
            <consortium name="DOE Joint Genome Institute"/>
            <consortium name="Mycorrhizal Genomics Consortium"/>
            <person name="Kohler A."/>
            <person name="Kuo A."/>
            <person name="Nagy L.G."/>
            <person name="Floudas D."/>
            <person name="Copeland A."/>
            <person name="Barry K.W."/>
            <person name="Cichocki N."/>
            <person name="Veneault-Fourrey C."/>
            <person name="LaButti K."/>
            <person name="Lindquist E.A."/>
            <person name="Lipzen A."/>
            <person name="Lundell T."/>
            <person name="Morin E."/>
            <person name="Murat C."/>
            <person name="Riley R."/>
            <person name="Ohm R."/>
            <person name="Sun H."/>
            <person name="Tunlid A."/>
            <person name="Henrissat B."/>
            <person name="Grigoriev I.V."/>
            <person name="Hibbett D.S."/>
            <person name="Martin F."/>
        </authorList>
    </citation>
    <scope>NUCLEOTIDE SEQUENCE [LARGE SCALE GENOMIC DNA]</scope>
    <source>
        <strain evidence="3">441</strain>
    </source>
</reference>
<accession>A0A0C9Z0D1</accession>
<gene>
    <name evidence="2" type="ORF">PISMIDRAFT_16263</name>
</gene>
<evidence type="ECO:0000313" key="2">
    <source>
        <dbReference type="EMBL" id="KIK15797.1"/>
    </source>
</evidence>
<dbReference type="AlphaFoldDB" id="A0A0C9Z0D1"/>
<dbReference type="Proteomes" id="UP000054018">
    <property type="component" value="Unassembled WGS sequence"/>
</dbReference>
<evidence type="ECO:0000256" key="1">
    <source>
        <dbReference type="SAM" id="MobiDB-lite"/>
    </source>
</evidence>
<dbReference type="HOGENOM" id="CLU_1256478_0_0_1"/>
<reference evidence="2 3" key="1">
    <citation type="submission" date="2014-04" db="EMBL/GenBank/DDBJ databases">
        <authorList>
            <consortium name="DOE Joint Genome Institute"/>
            <person name="Kuo A."/>
            <person name="Kohler A."/>
            <person name="Costa M.D."/>
            <person name="Nagy L.G."/>
            <person name="Floudas D."/>
            <person name="Copeland A."/>
            <person name="Barry K.W."/>
            <person name="Cichocki N."/>
            <person name="Veneault-Fourrey C."/>
            <person name="LaButti K."/>
            <person name="Lindquist E.A."/>
            <person name="Lipzen A."/>
            <person name="Lundell T."/>
            <person name="Morin E."/>
            <person name="Murat C."/>
            <person name="Sun H."/>
            <person name="Tunlid A."/>
            <person name="Henrissat B."/>
            <person name="Grigoriev I.V."/>
            <person name="Hibbett D.S."/>
            <person name="Martin F."/>
            <person name="Nordberg H.P."/>
            <person name="Cantor M.N."/>
            <person name="Hua S.X."/>
        </authorList>
    </citation>
    <scope>NUCLEOTIDE SEQUENCE [LARGE SCALE GENOMIC DNA]</scope>
    <source>
        <strain evidence="2 3">441</strain>
    </source>
</reference>
<dbReference type="OrthoDB" id="3043484at2759"/>
<proteinExistence type="predicted"/>
<protein>
    <submittedName>
        <fullName evidence="2">Uncharacterized protein</fullName>
    </submittedName>
</protein>
<organism evidence="2 3">
    <name type="scientific">Pisolithus microcarpus 441</name>
    <dbReference type="NCBI Taxonomy" id="765257"/>
    <lineage>
        <taxon>Eukaryota</taxon>
        <taxon>Fungi</taxon>
        <taxon>Dikarya</taxon>
        <taxon>Basidiomycota</taxon>
        <taxon>Agaricomycotina</taxon>
        <taxon>Agaricomycetes</taxon>
        <taxon>Agaricomycetidae</taxon>
        <taxon>Boletales</taxon>
        <taxon>Sclerodermatineae</taxon>
        <taxon>Pisolithaceae</taxon>
        <taxon>Pisolithus</taxon>
    </lineage>
</organism>
<sequence length="220" mass="24053">MRTLCGVLNPLLPKPSTQKLVNVLTTSPAIQNLLLDAGQDGFYAVVVGNPAGVHRTKYNYPFYMSLSTLMHSRQGAVQAGTSFSWPKWKHTGTLWEALAYMAVKGIEDQLPPVVTHVVHAVPEVGSSSLQNTDVDEVDRLFRSVHIESPEPDARAGCTASHSALKNTLPTPRITRSSVPDPQLSEHSVNPTLAAYCTTNQFRTTVAKPVEPNHIYPRTES</sequence>
<name>A0A0C9Z0D1_9AGAM</name>
<dbReference type="EMBL" id="KN833877">
    <property type="protein sequence ID" value="KIK15797.1"/>
    <property type="molecule type" value="Genomic_DNA"/>
</dbReference>
<evidence type="ECO:0000313" key="3">
    <source>
        <dbReference type="Proteomes" id="UP000054018"/>
    </source>
</evidence>
<feature type="region of interest" description="Disordered" evidence="1">
    <location>
        <begin position="162"/>
        <end position="186"/>
    </location>
</feature>
<keyword evidence="3" id="KW-1185">Reference proteome</keyword>